<accession>A0A4Z1CA60</accession>
<sequence>MRTIDNTADTTVYVALELSRAIWLVAVRLPGVEKLVFHRLEAGDNLPLMKPAAAHCNIMSRPY</sequence>
<dbReference type="Proteomes" id="UP000297972">
    <property type="component" value="Unassembled WGS sequence"/>
</dbReference>
<organism evidence="1 2">
    <name type="scientific">Paracoccus liaowanqingii</name>
    <dbReference type="NCBI Taxonomy" id="2560053"/>
    <lineage>
        <taxon>Bacteria</taxon>
        <taxon>Pseudomonadati</taxon>
        <taxon>Pseudomonadota</taxon>
        <taxon>Alphaproteobacteria</taxon>
        <taxon>Rhodobacterales</taxon>
        <taxon>Paracoccaceae</taxon>
        <taxon>Paracoccus</taxon>
    </lineage>
</organism>
<dbReference type="AlphaFoldDB" id="A0A4Z1CA60"/>
<reference evidence="1 2" key="1">
    <citation type="submission" date="2019-03" db="EMBL/GenBank/DDBJ databases">
        <authorList>
            <person name="Li J."/>
        </authorList>
    </citation>
    <scope>NUCLEOTIDE SEQUENCE [LARGE SCALE GENOMIC DNA]</scope>
    <source>
        <strain evidence="1 2">3058</strain>
    </source>
</reference>
<dbReference type="RefSeq" id="WP_135818599.1">
    <property type="nucleotide sequence ID" value="NZ_SRPG01000207.1"/>
</dbReference>
<comment type="caution">
    <text evidence="1">The sequence shown here is derived from an EMBL/GenBank/DDBJ whole genome shotgun (WGS) entry which is preliminary data.</text>
</comment>
<proteinExistence type="predicted"/>
<keyword evidence="2" id="KW-1185">Reference proteome</keyword>
<evidence type="ECO:0000313" key="1">
    <source>
        <dbReference type="EMBL" id="TGN51305.1"/>
    </source>
</evidence>
<protein>
    <submittedName>
        <fullName evidence="1">Uncharacterized protein</fullName>
    </submittedName>
</protein>
<gene>
    <name evidence="1" type="ORF">E4L95_16885</name>
</gene>
<evidence type="ECO:0000313" key="2">
    <source>
        <dbReference type="Proteomes" id="UP000297972"/>
    </source>
</evidence>
<name>A0A4Z1CA60_9RHOB</name>
<dbReference type="OrthoDB" id="7459855at2"/>
<dbReference type="EMBL" id="SRPG01000207">
    <property type="protein sequence ID" value="TGN51305.1"/>
    <property type="molecule type" value="Genomic_DNA"/>
</dbReference>